<dbReference type="CDD" id="cd01648">
    <property type="entry name" value="TERT"/>
    <property type="match status" value="1"/>
</dbReference>
<dbReference type="Gene3D" id="1.10.357.90">
    <property type="match status" value="1"/>
</dbReference>
<dbReference type="InterPro" id="IPR021891">
    <property type="entry name" value="Telomerase_RBD"/>
</dbReference>
<dbReference type="Pfam" id="PF21399">
    <property type="entry name" value="TERT_C"/>
    <property type="match status" value="1"/>
</dbReference>
<feature type="region of interest" description="Disordered" evidence="14">
    <location>
        <begin position="372"/>
        <end position="399"/>
    </location>
</feature>
<proteinExistence type="inferred from homology"/>
<dbReference type="OMA" id="CPKENGV"/>
<keyword evidence="10 13" id="KW-0695">RNA-directed DNA polymerase</keyword>
<dbReference type="FunFam" id="3.30.70.2630:FF:000002">
    <property type="entry name" value="Telomerase reverse transcriptase"/>
    <property type="match status" value="1"/>
</dbReference>
<evidence type="ECO:0000256" key="1">
    <source>
        <dbReference type="ARBA" id="ARBA00008001"/>
    </source>
</evidence>
<comment type="catalytic activity">
    <reaction evidence="12 13">
        <text>DNA(n) + a 2'-deoxyribonucleoside 5'-triphosphate = DNA(n+1) + diphosphate</text>
        <dbReference type="Rhea" id="RHEA:22508"/>
        <dbReference type="Rhea" id="RHEA-COMP:17339"/>
        <dbReference type="Rhea" id="RHEA-COMP:17340"/>
        <dbReference type="ChEBI" id="CHEBI:33019"/>
        <dbReference type="ChEBI" id="CHEBI:61560"/>
        <dbReference type="ChEBI" id="CHEBI:173112"/>
        <dbReference type="EC" id="2.7.7.49"/>
    </reaction>
</comment>
<dbReference type="GO" id="GO:0000781">
    <property type="term" value="C:chromosome, telomeric region"/>
    <property type="evidence" value="ECO:0007669"/>
    <property type="project" value="UniProtKB-SubCell"/>
</dbReference>
<dbReference type="PANTHER" id="PTHR12066">
    <property type="entry name" value="TELOMERASE REVERSE TRANSCRIPTASE"/>
    <property type="match status" value="1"/>
</dbReference>
<evidence type="ECO:0000259" key="15">
    <source>
        <dbReference type="PROSITE" id="PS50878"/>
    </source>
</evidence>
<dbReference type="RefSeq" id="XP_010257253.1">
    <property type="nucleotide sequence ID" value="XM_010258951.2"/>
</dbReference>
<evidence type="ECO:0000256" key="12">
    <source>
        <dbReference type="ARBA" id="ARBA00048173"/>
    </source>
</evidence>
<keyword evidence="16" id="KW-1185">Reference proteome</keyword>
<dbReference type="GO" id="GO:0070034">
    <property type="term" value="F:telomerase RNA binding"/>
    <property type="evidence" value="ECO:0000318"/>
    <property type="project" value="GO_Central"/>
</dbReference>
<name>A0A1U8A734_NELNU</name>
<feature type="region of interest" description="Disordered" evidence="14">
    <location>
        <begin position="239"/>
        <end position="261"/>
    </location>
</feature>
<keyword evidence="11 13" id="KW-0539">Nucleus</keyword>
<evidence type="ECO:0000256" key="9">
    <source>
        <dbReference type="ARBA" id="ARBA00022895"/>
    </source>
</evidence>
<dbReference type="GO" id="GO:0000333">
    <property type="term" value="C:telomerase catalytic core complex"/>
    <property type="evidence" value="ECO:0000318"/>
    <property type="project" value="GO_Central"/>
</dbReference>
<dbReference type="GO" id="GO:0003720">
    <property type="term" value="F:telomerase activity"/>
    <property type="evidence" value="ECO:0000318"/>
    <property type="project" value="GO_Central"/>
</dbReference>
<evidence type="ECO:0000256" key="7">
    <source>
        <dbReference type="ARBA" id="ARBA00022723"/>
    </source>
</evidence>
<dbReference type="FunCoup" id="A0A1U8A734">
    <property type="interactions" value="241"/>
</dbReference>
<keyword evidence="4 13" id="KW-0158">Chromosome</keyword>
<dbReference type="GO" id="GO:0007004">
    <property type="term" value="P:telomere maintenance via telomerase"/>
    <property type="evidence" value="ECO:0000318"/>
    <property type="project" value="GO_Central"/>
</dbReference>
<comment type="function">
    <text evidence="13">Telomerase is a ribonucleoprotein enzyme essential for the replication of chromosome termini in most eukaryotes. It elongates telomeres. It is a reverse transcriptase that adds simple sequence repeats to chromosome ends by copying a template sequence within the RNA component of the enzyme.</text>
</comment>
<feature type="compositionally biased region" description="Polar residues" evidence="14">
    <location>
        <begin position="239"/>
        <end position="253"/>
    </location>
</feature>
<dbReference type="GO" id="GO:0042162">
    <property type="term" value="F:telomeric DNA binding"/>
    <property type="evidence" value="ECO:0000318"/>
    <property type="project" value="GO_Central"/>
</dbReference>
<dbReference type="PRINTS" id="PR01365">
    <property type="entry name" value="TELOMERASERT"/>
</dbReference>
<evidence type="ECO:0000256" key="2">
    <source>
        <dbReference type="ARBA" id="ARBA00012493"/>
    </source>
</evidence>
<accession>A0A1U8A734</accession>
<evidence type="ECO:0000256" key="10">
    <source>
        <dbReference type="ARBA" id="ARBA00022918"/>
    </source>
</evidence>
<dbReference type="PANTHER" id="PTHR12066:SF0">
    <property type="entry name" value="TELOMERASE REVERSE TRANSCRIPTASE"/>
    <property type="match status" value="1"/>
</dbReference>
<dbReference type="OrthoDB" id="289721at2759"/>
<evidence type="ECO:0000256" key="8">
    <source>
        <dbReference type="ARBA" id="ARBA00022842"/>
    </source>
</evidence>
<keyword evidence="6 13" id="KW-0548">Nucleotidyltransferase</keyword>
<dbReference type="KEGG" id="nnu:104597430"/>
<dbReference type="EC" id="2.7.7.49" evidence="2 13"/>
<dbReference type="eggNOG" id="KOG1005">
    <property type="taxonomic scope" value="Eukaryota"/>
</dbReference>
<evidence type="ECO:0000313" key="17">
    <source>
        <dbReference type="RefSeq" id="XP_010257253.1"/>
    </source>
</evidence>
<organism evidence="16 17">
    <name type="scientific">Nelumbo nucifera</name>
    <name type="common">Sacred lotus</name>
    <dbReference type="NCBI Taxonomy" id="4432"/>
    <lineage>
        <taxon>Eukaryota</taxon>
        <taxon>Viridiplantae</taxon>
        <taxon>Streptophyta</taxon>
        <taxon>Embryophyta</taxon>
        <taxon>Tracheophyta</taxon>
        <taxon>Spermatophyta</taxon>
        <taxon>Magnoliopsida</taxon>
        <taxon>Proteales</taxon>
        <taxon>Nelumbonaceae</taxon>
        <taxon>Nelumbo</taxon>
    </lineage>
</organism>
<comment type="subcellular location">
    <subcellularLocation>
        <location evidence="13">Nucleus</location>
    </subcellularLocation>
    <subcellularLocation>
        <location evidence="13">Chromosome</location>
        <location evidence="13">Telomere</location>
    </subcellularLocation>
</comment>
<evidence type="ECO:0000256" key="3">
    <source>
        <dbReference type="ARBA" id="ARBA00016182"/>
    </source>
</evidence>
<dbReference type="GO" id="GO:0046872">
    <property type="term" value="F:metal ion binding"/>
    <property type="evidence" value="ECO:0007669"/>
    <property type="project" value="UniProtKB-KW"/>
</dbReference>
<evidence type="ECO:0000256" key="14">
    <source>
        <dbReference type="SAM" id="MobiDB-lite"/>
    </source>
</evidence>
<evidence type="ECO:0000256" key="4">
    <source>
        <dbReference type="ARBA" id="ARBA00022454"/>
    </source>
</evidence>
<feature type="compositionally biased region" description="Polar residues" evidence="14">
    <location>
        <begin position="372"/>
        <end position="393"/>
    </location>
</feature>
<evidence type="ECO:0000313" key="16">
    <source>
        <dbReference type="Proteomes" id="UP000189703"/>
    </source>
</evidence>
<dbReference type="InterPro" id="IPR000477">
    <property type="entry name" value="RT_dom"/>
</dbReference>
<dbReference type="STRING" id="4432.A0A1U8A734"/>
<dbReference type="SMART" id="SM00975">
    <property type="entry name" value="Telomerase_RBD"/>
    <property type="match status" value="1"/>
</dbReference>
<dbReference type="InterPro" id="IPR049139">
    <property type="entry name" value="TERT_C"/>
</dbReference>
<dbReference type="InParanoid" id="A0A1U8A734"/>
<dbReference type="InterPro" id="IPR003545">
    <property type="entry name" value="Telomerase_RT"/>
</dbReference>
<gene>
    <name evidence="17" type="primary">LOC104597430</name>
</gene>
<evidence type="ECO:0000256" key="6">
    <source>
        <dbReference type="ARBA" id="ARBA00022695"/>
    </source>
</evidence>
<keyword evidence="5 13" id="KW-0808">Transferase</keyword>
<evidence type="ECO:0000256" key="11">
    <source>
        <dbReference type="ARBA" id="ARBA00023242"/>
    </source>
</evidence>
<feature type="domain" description="Reverse transcriptase" evidence="15">
    <location>
        <begin position="766"/>
        <end position="1155"/>
    </location>
</feature>
<keyword evidence="9 13" id="KW-0779">Telomere</keyword>
<dbReference type="Gene3D" id="3.30.70.2630">
    <property type="match status" value="1"/>
</dbReference>
<evidence type="ECO:0000256" key="5">
    <source>
        <dbReference type="ARBA" id="ARBA00022679"/>
    </source>
</evidence>
<reference evidence="17" key="1">
    <citation type="submission" date="2025-08" db="UniProtKB">
        <authorList>
            <consortium name="RefSeq"/>
        </authorList>
    </citation>
    <scope>IDENTIFICATION</scope>
</reference>
<protein>
    <recommendedName>
        <fullName evidence="3 13">Telomerase reverse transcriptase</fullName>
        <ecNumber evidence="2 13">2.7.7.49</ecNumber>
    </recommendedName>
    <alternativeName>
        <fullName evidence="13">Telomerase catalytic subunit</fullName>
    </alternativeName>
</protein>
<sequence length="1349" mass="155263">MPVCALLRADPISLVLGQTETVTIGFSKKLPWRVKLALRPRVPAQMRKRRRVPEVLWRLYRNQVRSLADTIISLLPPPSSSADCRCKGRRCLGCSGKDAMSFLLRPEDPPDYHRLLNECFIVVSDNAPNLTSFYTDHRWTQDQIVKKTIEMILSDSQSSSNVICNGYDKGTRSSSIVDLLTTSAWCVLLQRIQDHVMIHLLKYTSIFLPLPLGNHHQVAGPSIIDLGIQFSRNISESDCPQSSPVQFGNQNCPQKRKRVDHEDNSKPYNVISLQQSDSIFGVNNSLGSFNCHIGCNRKSSLSSFDWNHINSSEAHNLDFNVNNKVDSNGKLQESLSKTTKTIRKHLRPFSWQRHRKRIRMNCPEESVLQTSTSISNDKENTSGMCQQNSSGSLRHQRKKATPCQELKKLQRLQVHSKKMASLCLYHLMLQAPPNVTKATEINRQLMFYKSGYSSCLLPRNHILNMLKPNNTGAILLMRDIFGLCDGNPSTQSIPCFQTSSFCLNEAEFWYHPLLGFLKSLIHRAQHCKHLKLLDKHCMVPALGGDANRGVKPFFEGNRSQAEITEKRNSNIFLSKCNSHVTRQQDKHSIKTPNTKLNDCFCAKDQVVSFIWAVCRRIVPPDLLGDPSNWRALRRNIYNFIRLRRFEKFCLKQCMHGLKISCFPFLLNKNFFCCLSCHFLKDGVGKGAGILDGNEELSTLKDKIFASWVYWFFSRLLIPIIHANFYVTESEFGKQDIFYYRKPIWEKLTNRAISLLKEQNYQLLEDSSFRNIIRKRRFGFSKVRFCPKEIGMRVLANLRAPSRVYLHKSYLKDNSCGVQKNTGSYSKAVKCDHFKSVNYVLYDLHTVLKGLKVKNPEKLGSSVFDYNDIYKKLCQFLISLKNESGSMPNLFIVVCDVFKAFDSVDQDKLLSVMKDVFLDDEYLVKQFSKVVCTKKTLSIQYDQILSDTTSNGGIKTTTSSIPSDSSHFVLVNQEKSRKIRKEELFHNLYEHVKHNVLQFGQKFYLQEVGIPQGSVLSSLLCSFYYGHLERNVIFPFLEKNHDYYIVIPSSSKIPIKHNSQNTDATQSDDKDEVVLSTHKYMLMRLIDDFLFISTSKKQAVSFFSRLQRGFREYNCFMNEEKFCVNFDIDHVSKLSSNRVYIGEDGVPFLPWSGLLINCSTLEIQADYTRYANIHLRSTLTVFWQGKSGHYLKAKLCDYMRPKCHPIFYDSNINSAAVVRLNVYQSFLLCAMKFHCYVCELSKACILPAAFHSKIIQNSFRFMYNLIKKRVHSVHLGLSFHPILQLNREEVEWLGLTAYIRVLRRKQSRHIELLSLLRSKLVTCEITGSASSELKYAVDDLHSSLFWNLKY</sequence>
<comment type="similarity">
    <text evidence="1 13">Belongs to the reverse transcriptase family. Telomerase subfamily.</text>
</comment>
<dbReference type="PROSITE" id="PS50878">
    <property type="entry name" value="RT_POL"/>
    <property type="match status" value="1"/>
</dbReference>
<dbReference type="Gene3D" id="1.10.132.70">
    <property type="match status" value="1"/>
</dbReference>
<keyword evidence="7 13" id="KW-0479">Metal-binding</keyword>
<dbReference type="Pfam" id="PF12009">
    <property type="entry name" value="Telomerase_RBD"/>
    <property type="match status" value="1"/>
</dbReference>
<dbReference type="GeneID" id="104597430"/>
<dbReference type="Proteomes" id="UP000189703">
    <property type="component" value="Unplaced"/>
</dbReference>
<evidence type="ECO:0000256" key="13">
    <source>
        <dbReference type="RuleBase" id="RU365061"/>
    </source>
</evidence>
<keyword evidence="8 13" id="KW-0460">Magnesium</keyword>